<organism evidence="2 3">
    <name type="scientific">Trinickia violacea</name>
    <dbReference type="NCBI Taxonomy" id="2571746"/>
    <lineage>
        <taxon>Bacteria</taxon>
        <taxon>Pseudomonadati</taxon>
        <taxon>Pseudomonadota</taxon>
        <taxon>Betaproteobacteria</taxon>
        <taxon>Burkholderiales</taxon>
        <taxon>Burkholderiaceae</taxon>
        <taxon>Trinickia</taxon>
    </lineage>
</organism>
<feature type="domain" description="VOC" evidence="1">
    <location>
        <begin position="3"/>
        <end position="123"/>
    </location>
</feature>
<proteinExistence type="predicted"/>
<dbReference type="RefSeq" id="WP_137333178.1">
    <property type="nucleotide sequence ID" value="NZ_CP040077.1"/>
</dbReference>
<dbReference type="SUPFAM" id="SSF54593">
    <property type="entry name" value="Glyoxalase/Bleomycin resistance protein/Dihydroxybiphenyl dioxygenase"/>
    <property type="match status" value="1"/>
</dbReference>
<name>A0A4V1EHI2_9BURK</name>
<evidence type="ECO:0000313" key="3">
    <source>
        <dbReference type="Proteomes" id="UP000298656"/>
    </source>
</evidence>
<sequence length="126" mass="12970">MPIYTHVVIGTNDIERARTFYDAALGALGIKRLGNTEQASFYGAEAPELMVTKPFDGKPATAANGATVSFAAASRDAVDAFHKSALANGGECAGAPGPRPVAPTAYAAYVRDPDGNKIASYCFAAA</sequence>
<dbReference type="OrthoDB" id="9800438at2"/>
<evidence type="ECO:0000259" key="1">
    <source>
        <dbReference type="PROSITE" id="PS51819"/>
    </source>
</evidence>
<protein>
    <submittedName>
        <fullName evidence="2">VOC family protein</fullName>
    </submittedName>
</protein>
<dbReference type="EMBL" id="CP040077">
    <property type="protein sequence ID" value="QCP50360.1"/>
    <property type="molecule type" value="Genomic_DNA"/>
</dbReference>
<dbReference type="PANTHER" id="PTHR35006:SF1">
    <property type="entry name" value="BLL2941 PROTEIN"/>
    <property type="match status" value="1"/>
</dbReference>
<dbReference type="InterPro" id="IPR029068">
    <property type="entry name" value="Glyas_Bleomycin-R_OHBP_Dase"/>
</dbReference>
<dbReference type="Pfam" id="PF00903">
    <property type="entry name" value="Glyoxalase"/>
    <property type="match status" value="1"/>
</dbReference>
<keyword evidence="3" id="KW-1185">Reference proteome</keyword>
<dbReference type="CDD" id="cd07262">
    <property type="entry name" value="VOC_like"/>
    <property type="match status" value="1"/>
</dbReference>
<dbReference type="KEGG" id="tvl:FAZ95_14995"/>
<dbReference type="PANTHER" id="PTHR35006">
    <property type="entry name" value="GLYOXALASE FAMILY PROTEIN (AFU_ORTHOLOGUE AFUA_5G14830)"/>
    <property type="match status" value="1"/>
</dbReference>
<dbReference type="Gene3D" id="3.10.180.10">
    <property type="entry name" value="2,3-Dihydroxybiphenyl 1,2-Dioxygenase, domain 1"/>
    <property type="match status" value="1"/>
</dbReference>
<evidence type="ECO:0000313" key="2">
    <source>
        <dbReference type="EMBL" id="QCP50360.1"/>
    </source>
</evidence>
<dbReference type="InterPro" id="IPR004360">
    <property type="entry name" value="Glyas_Fos-R_dOase_dom"/>
</dbReference>
<dbReference type="Proteomes" id="UP000298656">
    <property type="component" value="Chromosome 1"/>
</dbReference>
<dbReference type="InterPro" id="IPR037523">
    <property type="entry name" value="VOC_core"/>
</dbReference>
<reference evidence="2 3" key="1">
    <citation type="submission" date="2019-05" db="EMBL/GenBank/DDBJ databases">
        <title>Burkholderia sp. DHOD12, isolated from subtropical forest soil.</title>
        <authorList>
            <person name="Gao Z.-H."/>
            <person name="Qiu L.-H."/>
        </authorList>
    </citation>
    <scope>NUCLEOTIDE SEQUENCE [LARGE SCALE GENOMIC DNA]</scope>
    <source>
        <strain evidence="2 3">DHOD12</strain>
    </source>
</reference>
<gene>
    <name evidence="2" type="ORF">FAZ95_14995</name>
</gene>
<dbReference type="AlphaFoldDB" id="A0A4V1EHI2"/>
<accession>A0A4V1EHI2</accession>
<dbReference type="PROSITE" id="PS51819">
    <property type="entry name" value="VOC"/>
    <property type="match status" value="1"/>
</dbReference>